<keyword evidence="2" id="KW-1185">Reference proteome</keyword>
<sequence>MLRMKFPMPKDSPFLSGAANLAGEEKDDRAAAADSVVENGSLSPQRHRIDRGVRLGRPLAWLCASPHLAAAMAGTPTPARRTAWVRAPRMTSSVSLA</sequence>
<dbReference type="Gramene" id="TKW36446">
    <property type="protein sequence ID" value="TKW36446"/>
    <property type="gene ID" value="SEVIR_2G440600v2"/>
</dbReference>
<accession>A0A4V6DF36</accession>
<proteinExistence type="predicted"/>
<evidence type="ECO:0000313" key="1">
    <source>
        <dbReference type="EMBL" id="TKW36446.1"/>
    </source>
</evidence>
<reference evidence="1" key="1">
    <citation type="submission" date="2019-03" db="EMBL/GenBank/DDBJ databases">
        <title>WGS assembly of Setaria viridis.</title>
        <authorList>
            <person name="Huang P."/>
            <person name="Jenkins J."/>
            <person name="Grimwood J."/>
            <person name="Barry K."/>
            <person name="Healey A."/>
            <person name="Mamidi S."/>
            <person name="Sreedasyam A."/>
            <person name="Shu S."/>
            <person name="Feldman M."/>
            <person name="Wu J."/>
            <person name="Yu Y."/>
            <person name="Chen C."/>
            <person name="Johnson J."/>
            <person name="Rokhsar D."/>
            <person name="Baxter I."/>
            <person name="Schmutz J."/>
            <person name="Brutnell T."/>
            <person name="Kellogg E."/>
        </authorList>
    </citation>
    <scope>NUCLEOTIDE SEQUENCE [LARGE SCALE GENOMIC DNA]</scope>
</reference>
<gene>
    <name evidence="1" type="ORF">SEVIR_2G440600v2</name>
</gene>
<protein>
    <submittedName>
        <fullName evidence="1">Uncharacterized protein</fullName>
    </submittedName>
</protein>
<organism evidence="1 2">
    <name type="scientific">Setaria viridis</name>
    <name type="common">Green bristlegrass</name>
    <name type="synonym">Setaria italica subsp. viridis</name>
    <dbReference type="NCBI Taxonomy" id="4556"/>
    <lineage>
        <taxon>Eukaryota</taxon>
        <taxon>Viridiplantae</taxon>
        <taxon>Streptophyta</taxon>
        <taxon>Embryophyta</taxon>
        <taxon>Tracheophyta</taxon>
        <taxon>Spermatophyta</taxon>
        <taxon>Magnoliopsida</taxon>
        <taxon>Liliopsida</taxon>
        <taxon>Poales</taxon>
        <taxon>Poaceae</taxon>
        <taxon>PACMAD clade</taxon>
        <taxon>Panicoideae</taxon>
        <taxon>Panicodae</taxon>
        <taxon>Paniceae</taxon>
        <taxon>Cenchrinae</taxon>
        <taxon>Setaria</taxon>
    </lineage>
</organism>
<name>A0A4V6DF36_SETVI</name>
<evidence type="ECO:0000313" key="2">
    <source>
        <dbReference type="Proteomes" id="UP000298652"/>
    </source>
</evidence>
<dbReference type="EMBL" id="CM016553">
    <property type="protein sequence ID" value="TKW36446.1"/>
    <property type="molecule type" value="Genomic_DNA"/>
</dbReference>
<dbReference type="AlphaFoldDB" id="A0A4V6DF36"/>
<dbReference type="Proteomes" id="UP000298652">
    <property type="component" value="Chromosome 2"/>
</dbReference>